<protein>
    <recommendedName>
        <fullName evidence="3">Transcription elongation factor GreA/GreB C-terminal domain-containing protein</fullName>
    </recommendedName>
</protein>
<proteinExistence type="predicted"/>
<dbReference type="EMBL" id="MQWA01000001">
    <property type="protein sequence ID" value="PQJ27870.1"/>
    <property type="molecule type" value="Genomic_DNA"/>
</dbReference>
<dbReference type="OrthoDB" id="5293337at2"/>
<evidence type="ECO:0000313" key="2">
    <source>
        <dbReference type="Proteomes" id="UP000239907"/>
    </source>
</evidence>
<dbReference type="Proteomes" id="UP000239907">
    <property type="component" value="Unassembled WGS sequence"/>
</dbReference>
<organism evidence="1 2">
    <name type="scientific">Rubritalea profundi</name>
    <dbReference type="NCBI Taxonomy" id="1658618"/>
    <lineage>
        <taxon>Bacteria</taxon>
        <taxon>Pseudomonadati</taxon>
        <taxon>Verrucomicrobiota</taxon>
        <taxon>Verrucomicrobiia</taxon>
        <taxon>Verrucomicrobiales</taxon>
        <taxon>Rubritaleaceae</taxon>
        <taxon>Rubritalea</taxon>
    </lineage>
</organism>
<gene>
    <name evidence="1" type="ORF">BSZ32_04715</name>
</gene>
<accession>A0A2S7TZV7</accession>
<evidence type="ECO:0008006" key="3">
    <source>
        <dbReference type="Google" id="ProtNLM"/>
    </source>
</evidence>
<comment type="caution">
    <text evidence="1">The sequence shown here is derived from an EMBL/GenBank/DDBJ whole genome shotgun (WGS) entry which is preliminary data.</text>
</comment>
<evidence type="ECO:0000313" key="1">
    <source>
        <dbReference type="EMBL" id="PQJ27870.1"/>
    </source>
</evidence>
<dbReference type="GO" id="GO:0032784">
    <property type="term" value="P:regulation of DNA-templated transcription elongation"/>
    <property type="evidence" value="ECO:0007669"/>
    <property type="project" value="InterPro"/>
</dbReference>
<dbReference type="Gene3D" id="3.10.50.30">
    <property type="entry name" value="Transcription elongation factor, GreA/GreB, C-terminal domain"/>
    <property type="match status" value="1"/>
</dbReference>
<dbReference type="GO" id="GO:0003677">
    <property type="term" value="F:DNA binding"/>
    <property type="evidence" value="ECO:0007669"/>
    <property type="project" value="InterPro"/>
</dbReference>
<sequence length="158" mass="16710">MGDSKSDLIKQVIDALSLDLAVLRKAALETHTSSTDSQSKQEGKYDTQGIESAYLAGAQAEKVIDLEEHISKLQQISGHDLADNAPVCLGAMIVVSTDEDDLSYMMLPAGGGMSLASQGLDFIVVTPDSPIGAALLGKHVGDTIELPKHGKSFISDLW</sequence>
<dbReference type="SUPFAM" id="SSF54534">
    <property type="entry name" value="FKBP-like"/>
    <property type="match status" value="1"/>
</dbReference>
<dbReference type="RefSeq" id="WP_105042364.1">
    <property type="nucleotide sequence ID" value="NZ_MQWA01000001.1"/>
</dbReference>
<reference evidence="1 2" key="1">
    <citation type="submission" date="2016-12" db="EMBL/GenBank/DDBJ databases">
        <title>Study of bacterial adaptation to deep sea.</title>
        <authorList>
            <person name="Song J."/>
            <person name="Yoshizawa S."/>
            <person name="Kogure K."/>
        </authorList>
    </citation>
    <scope>NUCLEOTIDE SEQUENCE [LARGE SCALE GENOMIC DNA]</scope>
    <source>
        <strain evidence="1 2">SAORIC-165</strain>
    </source>
</reference>
<dbReference type="InterPro" id="IPR036953">
    <property type="entry name" value="GreA/GreB_C_sf"/>
</dbReference>
<dbReference type="AlphaFoldDB" id="A0A2S7TZV7"/>
<keyword evidence="2" id="KW-1185">Reference proteome</keyword>
<name>A0A2S7TZV7_9BACT</name>